<sequence>MGGGLGESRPSPGGQLDDRSALDHNQVLWLLSAQDTHQPHLRRGVNTRILSAQGEARIKANFRKLLPVTLDFMTSPIRIQGPLARNSDSDFQSTEARWLQHLHQERAIRREEPDPRGTAAPTQPSPSEIDLHPAGPFPSPGPAAPGLRPRAAN</sequence>
<dbReference type="EMBL" id="OX459944">
    <property type="protein sequence ID" value="CAI9178663.1"/>
    <property type="molecule type" value="Genomic_DNA"/>
</dbReference>
<evidence type="ECO:0000256" key="1">
    <source>
        <dbReference type="SAM" id="MobiDB-lite"/>
    </source>
</evidence>
<feature type="region of interest" description="Disordered" evidence="1">
    <location>
        <begin position="102"/>
        <end position="153"/>
    </location>
</feature>
<keyword evidence="3" id="KW-1185">Reference proteome</keyword>
<evidence type="ECO:0000313" key="2">
    <source>
        <dbReference type="EMBL" id="CAI9178663.1"/>
    </source>
</evidence>
<organism evidence="2 3">
    <name type="scientific">Rangifer tarandus platyrhynchus</name>
    <name type="common">Svalbard reindeer</name>
    <dbReference type="NCBI Taxonomy" id="3082113"/>
    <lineage>
        <taxon>Eukaryota</taxon>
        <taxon>Metazoa</taxon>
        <taxon>Chordata</taxon>
        <taxon>Craniata</taxon>
        <taxon>Vertebrata</taxon>
        <taxon>Euteleostomi</taxon>
        <taxon>Mammalia</taxon>
        <taxon>Eutheria</taxon>
        <taxon>Laurasiatheria</taxon>
        <taxon>Artiodactyla</taxon>
        <taxon>Ruminantia</taxon>
        <taxon>Pecora</taxon>
        <taxon>Cervidae</taxon>
        <taxon>Odocoileinae</taxon>
        <taxon>Rangifer</taxon>
    </lineage>
</organism>
<accession>A0ABN8ZYP2</accession>
<protein>
    <submittedName>
        <fullName evidence="2">Uncharacterized protein</fullName>
    </submittedName>
</protein>
<gene>
    <name evidence="2" type="ORF">MRATA1EN1_LOCUS27625</name>
</gene>
<dbReference type="Proteomes" id="UP001176941">
    <property type="component" value="Chromosome 8"/>
</dbReference>
<feature type="compositionally biased region" description="Low complexity" evidence="1">
    <location>
        <begin position="144"/>
        <end position="153"/>
    </location>
</feature>
<evidence type="ECO:0000313" key="3">
    <source>
        <dbReference type="Proteomes" id="UP001176941"/>
    </source>
</evidence>
<reference evidence="2" key="1">
    <citation type="submission" date="2023-04" db="EMBL/GenBank/DDBJ databases">
        <authorList>
            <consortium name="ELIXIR-Norway"/>
        </authorList>
    </citation>
    <scope>NUCLEOTIDE SEQUENCE [LARGE SCALE GENOMIC DNA]</scope>
</reference>
<proteinExistence type="predicted"/>
<feature type="compositionally biased region" description="Basic and acidic residues" evidence="1">
    <location>
        <begin position="102"/>
        <end position="115"/>
    </location>
</feature>
<name>A0ABN8ZYP2_RANTA</name>